<dbReference type="GO" id="GO:0003882">
    <property type="term" value="F:CDP-diacylglycerol-serine O-phosphatidyltransferase activity"/>
    <property type="evidence" value="ECO:0007669"/>
    <property type="project" value="TreeGrafter"/>
</dbReference>
<dbReference type="RefSeq" id="WP_046157527.1">
    <property type="nucleotide sequence ID" value="NZ_CP017707.1"/>
</dbReference>
<evidence type="ECO:0000256" key="2">
    <source>
        <dbReference type="ARBA" id="ARBA00022516"/>
    </source>
</evidence>
<dbReference type="PANTHER" id="PTHR12586:SF1">
    <property type="entry name" value="CDP-DIACYLGLYCEROL--GLYCEROL-3-PHOSPHATE 3-PHOSPHATIDYLTRANSFERASE, MITOCHONDRIAL"/>
    <property type="match status" value="1"/>
</dbReference>
<dbReference type="SMART" id="SM00155">
    <property type="entry name" value="PLDc"/>
    <property type="match status" value="2"/>
</dbReference>
<keyword evidence="5" id="KW-0443">Lipid metabolism</keyword>
<dbReference type="STRING" id="1108595.BKX93_18635"/>
<dbReference type="CDD" id="cd09136">
    <property type="entry name" value="PLDc_PSS_G_neg_2"/>
    <property type="match status" value="1"/>
</dbReference>
<dbReference type="Proteomes" id="UP000178776">
    <property type="component" value="Chromosome"/>
</dbReference>
<dbReference type="GO" id="GO:0005829">
    <property type="term" value="C:cytosol"/>
    <property type="evidence" value="ECO:0007669"/>
    <property type="project" value="TreeGrafter"/>
</dbReference>
<dbReference type="GeneID" id="68843221"/>
<evidence type="ECO:0000313" key="8">
    <source>
        <dbReference type="EMBL" id="AOZ51812.1"/>
    </source>
</evidence>
<proteinExistence type="inferred from homology"/>
<reference evidence="8 9" key="1">
    <citation type="submission" date="2016-10" db="EMBL/GenBank/DDBJ databases">
        <title>Chromobacterium muskegensis sp. nov., an insecticidal bacterium isolated from Sphagnum bogs.</title>
        <authorList>
            <person name="Sparks M.E."/>
            <person name="Blackburn M.B."/>
            <person name="Gundersen-Rindal D.E."/>
            <person name="Mitchell A."/>
            <person name="Farrar R."/>
            <person name="Kuhar D."/>
        </authorList>
    </citation>
    <scope>NUCLEOTIDE SEQUENCE [LARGE SCALE GENOMIC DNA]</scope>
    <source>
        <strain evidence="8 9">21-1</strain>
    </source>
</reference>
<dbReference type="PIRSF" id="PIRSF000850">
    <property type="entry name" value="Phospholipase_D_PSS"/>
    <property type="match status" value="1"/>
</dbReference>
<evidence type="ECO:0000256" key="6">
    <source>
        <dbReference type="ARBA" id="ARBA00023209"/>
    </source>
</evidence>
<evidence type="ECO:0000256" key="3">
    <source>
        <dbReference type="ARBA" id="ARBA00022679"/>
    </source>
</evidence>
<dbReference type="NCBIfam" id="NF006946">
    <property type="entry name" value="PRK09428.1"/>
    <property type="match status" value="1"/>
</dbReference>
<dbReference type="KEGG" id="cvc:BKX93_18635"/>
<dbReference type="InterPro" id="IPR001736">
    <property type="entry name" value="PLipase_D/transphosphatidylase"/>
</dbReference>
<accession>A0A1D9LKH4</accession>
<name>A0A1D9LKH4_9NEIS</name>
<dbReference type="AlphaFoldDB" id="A0A1D9LKH4"/>
<protein>
    <submittedName>
        <fullName evidence="8">Phosphatidylserine synthase</fullName>
    </submittedName>
</protein>
<sequence length="447" mass="52047">MATLLNRPTLSRLTWLPLRPEDFTTLLQTADFRLRLLEAIAAATRRVYLCALYLENEEAGQEILDALYQAKQRCPQLDVRVMVDWHRAQRGRIGEDQSHCNASWYREEALRRDLDIPIYGVPVQTRELFGVLHLKGFVIDDTVFYSGASLNNVYLHKLDKYRFDRYHLVSSPELADAMAGFMNEQFFNDPAVFRLDKPTPSTRSIRKEIRQFRDKLAHSQYRPAMDRVAAPNDLAVSPVVGIGKGNRLNRAILDVIASAQRRLFICTPYFNFPRAVVLEINRALRRGVEIDIVVGDKTANDFYIPPEQPFRVIGALPYLYEMNLRRFAKRQRQYLSREQLRIHLWKNGDNTYHLKGIWSDDRYILLTGNNLNPRAFRLDLENALLLRDPQGALRGQSDAEQQSILRHASPLSHYRQLEDVRAYPEQIKKLLTRLSRVRIDRMLNLML</sequence>
<keyword evidence="6" id="KW-0594">Phospholipid biosynthesis</keyword>
<keyword evidence="2" id="KW-0444">Lipid biosynthesis</keyword>
<keyword evidence="4" id="KW-0677">Repeat</keyword>
<dbReference type="PROSITE" id="PS50035">
    <property type="entry name" value="PLD"/>
    <property type="match status" value="2"/>
</dbReference>
<dbReference type="GO" id="GO:0032049">
    <property type="term" value="P:cardiolipin biosynthetic process"/>
    <property type="evidence" value="ECO:0007669"/>
    <property type="project" value="InterPro"/>
</dbReference>
<organism evidence="8 9">
    <name type="scientific">Chromobacterium vaccinii</name>
    <dbReference type="NCBI Taxonomy" id="1108595"/>
    <lineage>
        <taxon>Bacteria</taxon>
        <taxon>Pseudomonadati</taxon>
        <taxon>Pseudomonadota</taxon>
        <taxon>Betaproteobacteria</taxon>
        <taxon>Neisseriales</taxon>
        <taxon>Chromobacteriaceae</taxon>
        <taxon>Chromobacterium</taxon>
    </lineage>
</organism>
<dbReference type="Pfam" id="PF13091">
    <property type="entry name" value="PLDc_2"/>
    <property type="match status" value="2"/>
</dbReference>
<evidence type="ECO:0000256" key="5">
    <source>
        <dbReference type="ARBA" id="ARBA00023098"/>
    </source>
</evidence>
<evidence type="ECO:0000313" key="9">
    <source>
        <dbReference type="Proteomes" id="UP000178776"/>
    </source>
</evidence>
<comment type="similarity">
    <text evidence="1">Belongs to the CDP-alcohol phosphatidyltransferase class-II family.</text>
</comment>
<dbReference type="Gene3D" id="3.30.870.10">
    <property type="entry name" value="Endonuclease Chain A"/>
    <property type="match status" value="2"/>
</dbReference>
<keyword evidence="7" id="KW-1208">Phospholipid metabolism</keyword>
<dbReference type="EMBL" id="CP017707">
    <property type="protein sequence ID" value="AOZ51812.1"/>
    <property type="molecule type" value="Genomic_DNA"/>
</dbReference>
<dbReference type="GO" id="GO:0008444">
    <property type="term" value="F:CDP-diacylglycerol-glycerol-3-phosphate 3-phosphatidyltransferase activity"/>
    <property type="evidence" value="ECO:0007669"/>
    <property type="project" value="InterPro"/>
</dbReference>
<evidence type="ECO:0000256" key="1">
    <source>
        <dbReference type="ARBA" id="ARBA00010682"/>
    </source>
</evidence>
<dbReference type="SUPFAM" id="SSF56024">
    <property type="entry name" value="Phospholipase D/nuclease"/>
    <property type="match status" value="2"/>
</dbReference>
<dbReference type="CDD" id="cd09134">
    <property type="entry name" value="PLDc_PSS_G_neg_1"/>
    <property type="match status" value="1"/>
</dbReference>
<keyword evidence="3" id="KW-0808">Transferase</keyword>
<dbReference type="InterPro" id="IPR025202">
    <property type="entry name" value="PLD-like_dom"/>
</dbReference>
<gene>
    <name evidence="8" type="primary">pssA</name>
    <name evidence="8" type="ORF">BKX93_18635</name>
</gene>
<dbReference type="PANTHER" id="PTHR12586">
    <property type="entry name" value="CDP-DIACYLGLYCEROL--SERINE O-PHOSPHATIDYLTRANSFERASE"/>
    <property type="match status" value="1"/>
</dbReference>
<evidence type="ECO:0000256" key="4">
    <source>
        <dbReference type="ARBA" id="ARBA00022737"/>
    </source>
</evidence>
<dbReference type="InterPro" id="IPR016270">
    <property type="entry name" value="PGS1"/>
</dbReference>
<evidence type="ECO:0000256" key="7">
    <source>
        <dbReference type="ARBA" id="ARBA00023264"/>
    </source>
</evidence>